<dbReference type="AlphaFoldDB" id="A0A1Y1UA77"/>
<dbReference type="CDD" id="cd07061">
    <property type="entry name" value="HP_HAP_like"/>
    <property type="match status" value="1"/>
</dbReference>
<evidence type="ECO:0000256" key="4">
    <source>
        <dbReference type="PIRSR" id="PIRSR000894-2"/>
    </source>
</evidence>
<dbReference type="RefSeq" id="XP_021869144.1">
    <property type="nucleotide sequence ID" value="XM_022016607.1"/>
</dbReference>
<dbReference type="PIRSF" id="PIRSF000894">
    <property type="entry name" value="Acid_phosphatase"/>
    <property type="match status" value="1"/>
</dbReference>
<evidence type="ECO:0000313" key="6">
    <source>
        <dbReference type="EMBL" id="ORX34928.1"/>
    </source>
</evidence>
<dbReference type="GO" id="GO:0003993">
    <property type="term" value="F:acid phosphatase activity"/>
    <property type="evidence" value="ECO:0007669"/>
    <property type="project" value="TreeGrafter"/>
</dbReference>
<evidence type="ECO:0000256" key="5">
    <source>
        <dbReference type="SAM" id="SignalP"/>
    </source>
</evidence>
<dbReference type="PANTHER" id="PTHR20963:SF18">
    <property type="entry name" value="ACID PHOSPHATASE PHO11-RELATED"/>
    <property type="match status" value="1"/>
</dbReference>
<keyword evidence="1" id="KW-0378">Hydrolase</keyword>
<feature type="active site" description="Proton donor" evidence="3">
    <location>
        <position position="361"/>
    </location>
</feature>
<accession>A0A1Y1UA77</accession>
<keyword evidence="2" id="KW-0325">Glycoprotein</keyword>
<dbReference type="Gene3D" id="3.40.50.1240">
    <property type="entry name" value="Phosphoglycerate mutase-like"/>
    <property type="match status" value="1"/>
</dbReference>
<feature type="disulfide bond" evidence="4">
    <location>
        <begin position="441"/>
        <end position="452"/>
    </location>
</feature>
<feature type="chain" id="PRO_5012666026" evidence="5">
    <location>
        <begin position="18"/>
        <end position="482"/>
    </location>
</feature>
<evidence type="ECO:0000256" key="3">
    <source>
        <dbReference type="PIRSR" id="PIRSR000894-1"/>
    </source>
</evidence>
<keyword evidence="4" id="KW-1015">Disulfide bond</keyword>
<dbReference type="Proteomes" id="UP000193218">
    <property type="component" value="Unassembled WGS sequence"/>
</dbReference>
<dbReference type="PANTHER" id="PTHR20963">
    <property type="entry name" value="MULTIPLE INOSITOL POLYPHOSPHATE PHOSPHATASE-RELATED"/>
    <property type="match status" value="1"/>
</dbReference>
<evidence type="ECO:0000313" key="7">
    <source>
        <dbReference type="Proteomes" id="UP000193218"/>
    </source>
</evidence>
<feature type="signal peptide" evidence="5">
    <location>
        <begin position="1"/>
        <end position="17"/>
    </location>
</feature>
<dbReference type="OrthoDB" id="6509975at2759"/>
<dbReference type="InterPro" id="IPR000560">
    <property type="entry name" value="His_Pase_clade-2"/>
</dbReference>
<reference evidence="6 7" key="1">
    <citation type="submission" date="2017-03" db="EMBL/GenBank/DDBJ databases">
        <title>Widespread Adenine N6-methylation of Active Genes in Fungi.</title>
        <authorList>
            <consortium name="DOE Joint Genome Institute"/>
            <person name="Mondo S.J."/>
            <person name="Dannebaum R.O."/>
            <person name="Kuo R.C."/>
            <person name="Louie K.B."/>
            <person name="Bewick A.J."/>
            <person name="Labutti K."/>
            <person name="Haridas S."/>
            <person name="Kuo A."/>
            <person name="Salamov A."/>
            <person name="Ahrendt S.R."/>
            <person name="Lau R."/>
            <person name="Bowen B.P."/>
            <person name="Lipzen A."/>
            <person name="Sullivan W."/>
            <person name="Andreopoulos W.B."/>
            <person name="Clum A."/>
            <person name="Lindquist E."/>
            <person name="Daum C."/>
            <person name="Northen T.R."/>
            <person name="Ramamoorthy G."/>
            <person name="Schmitz R.J."/>
            <person name="Gryganskyi A."/>
            <person name="Culley D."/>
            <person name="Magnuson J."/>
            <person name="James T.Y."/>
            <person name="O'Malley M.A."/>
            <person name="Stajich J.E."/>
            <person name="Spatafora J.W."/>
            <person name="Visel A."/>
            <person name="Grigoriev I.V."/>
        </authorList>
    </citation>
    <scope>NUCLEOTIDE SEQUENCE [LARGE SCALE GENOMIC DNA]</scope>
    <source>
        <strain evidence="6 7">NRRL Y-17943</strain>
    </source>
</reference>
<keyword evidence="7" id="KW-1185">Reference proteome</keyword>
<dbReference type="EMBL" id="NBSH01000012">
    <property type="protein sequence ID" value="ORX34928.1"/>
    <property type="molecule type" value="Genomic_DNA"/>
</dbReference>
<organism evidence="6 7">
    <name type="scientific">Kockovaella imperatae</name>
    <dbReference type="NCBI Taxonomy" id="4999"/>
    <lineage>
        <taxon>Eukaryota</taxon>
        <taxon>Fungi</taxon>
        <taxon>Dikarya</taxon>
        <taxon>Basidiomycota</taxon>
        <taxon>Agaricomycotina</taxon>
        <taxon>Tremellomycetes</taxon>
        <taxon>Tremellales</taxon>
        <taxon>Cuniculitremaceae</taxon>
        <taxon>Kockovaella</taxon>
    </lineage>
</organism>
<feature type="disulfide bond" evidence="4">
    <location>
        <begin position="267"/>
        <end position="281"/>
    </location>
</feature>
<dbReference type="STRING" id="4999.A0A1Y1UA77"/>
<name>A0A1Y1UA77_9TREE</name>
<feature type="active site" description="Nucleophile" evidence="3">
    <location>
        <position position="86"/>
    </location>
</feature>
<dbReference type="Pfam" id="PF00328">
    <property type="entry name" value="His_Phos_2"/>
    <property type="match status" value="1"/>
</dbReference>
<dbReference type="FunCoup" id="A0A1Y1UA77">
    <property type="interactions" value="182"/>
</dbReference>
<proteinExistence type="predicted"/>
<feature type="disulfide bond" evidence="4">
    <location>
        <begin position="75"/>
        <end position="412"/>
    </location>
</feature>
<protein>
    <submittedName>
        <fullName evidence="6">Histidine phosphatase superfamily</fullName>
    </submittedName>
</protein>
<dbReference type="InterPro" id="IPR029033">
    <property type="entry name" value="His_PPase_superfam"/>
</dbReference>
<gene>
    <name evidence="6" type="ORF">BD324DRAFT_633257</name>
</gene>
<dbReference type="SUPFAM" id="SSF53254">
    <property type="entry name" value="Phosphoglycerate mutase-like"/>
    <property type="match status" value="1"/>
</dbReference>
<evidence type="ECO:0000256" key="1">
    <source>
        <dbReference type="ARBA" id="ARBA00022801"/>
    </source>
</evidence>
<dbReference type="InParanoid" id="A0A1Y1UA77"/>
<evidence type="ECO:0000256" key="2">
    <source>
        <dbReference type="ARBA" id="ARBA00023180"/>
    </source>
</evidence>
<dbReference type="InterPro" id="IPR016274">
    <property type="entry name" value="Histidine_acid_Pase_euk"/>
</dbReference>
<keyword evidence="5" id="KW-0732">Signal</keyword>
<dbReference type="GeneID" id="33558416"/>
<sequence length="482" mass="52322">MLSNLALLLASGTLAIACDELPIASWSYDGPPPFQYQTASWDPKVFHKLGGFSPWFPSTGVYGVPGYPGQVPDGCSVDQVQVYMRHAEREASGGTARGIAALVKKLANSTFQSSDPNIQYLQTWNYSYPAEYLSPLGYSDATAAGVAFQHAYSPLLGASFYFNNTGPKIPIRSTDQERVNATANAFAAGMMGFNYSAFSNWLVTPDSSTTFNSTLASNNCPAVNTIDSTANGIFNSYFQPLVRDRLAPLMPGFNLTTNDVGSLMNACPFDSFNRLSPSPICSIFTPEEWLGYNYAYDLNQFDNAGYGGPIGTAWGVGWVAEMIARLNDSAVIPVGSVNTTLDSNPATFPLNSSVYLDFTHDTSLESSLTAMGLFKADYNGNVTLDQIDPNRAWQSALISPMGGRLFVERLQCQSTGNQSTYPFVRMLLNSAVVPLYTLTECNHSWGANQGLCELPLFLESQTFALNGANFSNCYNNYTNVPL</sequence>
<comment type="caution">
    <text evidence="6">The sequence shown here is derived from an EMBL/GenBank/DDBJ whole genome shotgun (WGS) entry which is preliminary data.</text>
</comment>